<accession>A0ABY3XAZ7</accession>
<feature type="transmembrane region" description="Helical" evidence="2">
    <location>
        <begin position="203"/>
        <end position="222"/>
    </location>
</feature>
<feature type="transmembrane region" description="Helical" evidence="2">
    <location>
        <begin position="129"/>
        <end position="154"/>
    </location>
</feature>
<proteinExistence type="predicted"/>
<dbReference type="Gene3D" id="2.160.20.80">
    <property type="entry name" value="E3 ubiquitin-protein ligase SopA"/>
    <property type="match status" value="1"/>
</dbReference>
<evidence type="ECO:0000313" key="4">
    <source>
        <dbReference type="EMBL" id="UNM97128.1"/>
    </source>
</evidence>
<feature type="compositionally biased region" description="Basic and acidic residues" evidence="1">
    <location>
        <begin position="233"/>
        <end position="292"/>
    </location>
</feature>
<dbReference type="PANTHER" id="PTHR42208:SF1">
    <property type="entry name" value="HEAVY METAL TRANSPORTER"/>
    <property type="match status" value="1"/>
</dbReference>
<feature type="transmembrane region" description="Helical" evidence="2">
    <location>
        <begin position="6"/>
        <end position="32"/>
    </location>
</feature>
<feature type="domain" description="Urease accessory protein UreH-like transmembrane" evidence="3">
    <location>
        <begin position="10"/>
        <end position="213"/>
    </location>
</feature>
<evidence type="ECO:0000256" key="2">
    <source>
        <dbReference type="SAM" id="Phobius"/>
    </source>
</evidence>
<keyword evidence="2" id="KW-1133">Transmembrane helix</keyword>
<dbReference type="RefSeq" id="WP_242152038.1">
    <property type="nucleotide sequence ID" value="NZ_CP093379.1"/>
</dbReference>
<organism evidence="4 5">
    <name type="scientific">Ignatzschineria rhizosphaerae</name>
    <dbReference type="NCBI Taxonomy" id="2923279"/>
    <lineage>
        <taxon>Bacteria</taxon>
        <taxon>Pseudomonadati</taxon>
        <taxon>Pseudomonadota</taxon>
        <taxon>Gammaproteobacteria</taxon>
        <taxon>Cardiobacteriales</taxon>
        <taxon>Ignatzschineriaceae</taxon>
        <taxon>Ignatzschineria</taxon>
    </lineage>
</organism>
<keyword evidence="2" id="KW-0472">Membrane</keyword>
<feature type="transmembrane region" description="Helical" evidence="2">
    <location>
        <begin position="166"/>
        <end position="191"/>
    </location>
</feature>
<evidence type="ECO:0000313" key="5">
    <source>
        <dbReference type="Proteomes" id="UP000829542"/>
    </source>
</evidence>
<feature type="region of interest" description="Disordered" evidence="1">
    <location>
        <begin position="232"/>
        <end position="292"/>
    </location>
</feature>
<dbReference type="EMBL" id="CP093379">
    <property type="protein sequence ID" value="UNM97128.1"/>
    <property type="molecule type" value="Genomic_DNA"/>
</dbReference>
<feature type="transmembrane region" description="Helical" evidence="2">
    <location>
        <begin position="85"/>
        <end position="108"/>
    </location>
</feature>
<name>A0ABY3XAZ7_9GAMM</name>
<protein>
    <submittedName>
        <fullName evidence="4">Sulfite exporter TauE/SafE family protein</fullName>
    </submittedName>
</protein>
<evidence type="ECO:0000259" key="3">
    <source>
        <dbReference type="Pfam" id="PF13386"/>
    </source>
</evidence>
<evidence type="ECO:0000256" key="1">
    <source>
        <dbReference type="SAM" id="MobiDB-lite"/>
    </source>
</evidence>
<keyword evidence="2" id="KW-0812">Transmembrane</keyword>
<keyword evidence="5" id="KW-1185">Reference proteome</keyword>
<sequence length="292" mass="31683">MIDIALLTAVFIVGFNGSLHCVGMCGPIVGILGMNTETNSHGKKIGTAICYNLGRITTYMGLGLIAMILSIAMKDLKPLQIIVRYFAGIVMLFVALQLIGFPQFLAFIEKPLHKLSRPISQLTRKFFPIKTLFGAYTAGLAWGLLPCGMVYAAFAMSLGAKGFLGAPLAMLLFGLGTLPMMLTLSISGNFFGGLFSSPNARRIAGGLVFIMTIFYMGSMLMADLGKGGHAHHDHGSHAGMDHSNMDHSNMDHSSMDHSNMDHSNMDHSNMDHSNMDHSNMDHSNMDHSNMDH</sequence>
<dbReference type="InterPro" id="IPR039447">
    <property type="entry name" value="UreH-like_TM_dom"/>
</dbReference>
<dbReference type="PANTHER" id="PTHR42208">
    <property type="entry name" value="HEAVY METAL TRANSPORTER-RELATED"/>
    <property type="match status" value="1"/>
</dbReference>
<feature type="transmembrane region" description="Helical" evidence="2">
    <location>
        <begin position="53"/>
        <end position="73"/>
    </location>
</feature>
<dbReference type="Pfam" id="PF00805">
    <property type="entry name" value="Pentapeptide"/>
    <property type="match status" value="1"/>
</dbReference>
<gene>
    <name evidence="4" type="ORF">MMG00_04575</name>
</gene>
<dbReference type="InterPro" id="IPR001646">
    <property type="entry name" value="5peptide_repeat"/>
</dbReference>
<dbReference type="Pfam" id="PF13386">
    <property type="entry name" value="DsbD_2"/>
    <property type="match status" value="1"/>
</dbReference>
<dbReference type="Proteomes" id="UP000829542">
    <property type="component" value="Chromosome"/>
</dbReference>
<reference evidence="4 5" key="1">
    <citation type="submission" date="2022-03" db="EMBL/GenBank/DDBJ databases">
        <title>Ignatzschineria rhizosphaerae HR5S32.</title>
        <authorList>
            <person name="Sun J.Q."/>
            <person name="Feng J.Y."/>
        </authorList>
    </citation>
    <scope>NUCLEOTIDE SEQUENCE [LARGE SCALE GENOMIC DNA]</scope>
    <source>
        <strain evidence="4 5">HR5S32</strain>
    </source>
</reference>
<dbReference type="SUPFAM" id="SSF141571">
    <property type="entry name" value="Pentapeptide repeat-like"/>
    <property type="match status" value="1"/>
</dbReference>